<comment type="function">
    <text evidence="6">Catalyzes the last two sequential reactions in the de novo biosynthetic pathway for UDP-N-acetylglucosamine (UDP-GlcNAc). The C-terminal domain catalyzes the transfer of acetyl group from acetyl coenzyme A to glucosamine-1-phosphate (GlcN-1-P) to produce N-acetylglucosamine-1-phosphate (GlcNAc-1-P), which is converted into UDP-GlcNAc by the transfer of uridine 5-monophosphate (from uridine 5-triphosphate), a reaction catalyzed by the N-terminal domain.</text>
</comment>
<dbReference type="GO" id="GO:0019134">
    <property type="term" value="F:glucosamine-1-phosphate N-acetyltransferase activity"/>
    <property type="evidence" value="ECO:0007669"/>
    <property type="project" value="UniProtKB-EC"/>
</dbReference>
<dbReference type="EMBL" id="PHFL01000007">
    <property type="protein sequence ID" value="RFM25386.1"/>
    <property type="molecule type" value="Genomic_DNA"/>
</dbReference>
<comment type="catalytic activity">
    <reaction evidence="5">
        <text>N-acetyl-alpha-D-glucosamine 1-phosphate + UTP + H(+) = UDP-N-acetyl-alpha-D-glucosamine + diphosphate</text>
        <dbReference type="Rhea" id="RHEA:13509"/>
        <dbReference type="ChEBI" id="CHEBI:15378"/>
        <dbReference type="ChEBI" id="CHEBI:33019"/>
        <dbReference type="ChEBI" id="CHEBI:46398"/>
        <dbReference type="ChEBI" id="CHEBI:57705"/>
        <dbReference type="ChEBI" id="CHEBI:57776"/>
        <dbReference type="EC" id="2.7.7.23"/>
    </reaction>
</comment>
<dbReference type="SUPFAM" id="SSF53448">
    <property type="entry name" value="Nucleotide-diphospho-sugar transferases"/>
    <property type="match status" value="1"/>
</dbReference>
<dbReference type="Proteomes" id="UP000266389">
    <property type="component" value="Unassembled WGS sequence"/>
</dbReference>
<dbReference type="Pfam" id="PF00483">
    <property type="entry name" value="NTP_transferase"/>
    <property type="match status" value="1"/>
</dbReference>
<dbReference type="CDD" id="cd02540">
    <property type="entry name" value="GT2_GlmU_N_bac"/>
    <property type="match status" value="1"/>
</dbReference>
<comment type="catalytic activity">
    <reaction evidence="4">
        <text>alpha-D-glucosamine 1-phosphate + acetyl-CoA = N-acetyl-alpha-D-glucosamine 1-phosphate + CoA + H(+)</text>
        <dbReference type="Rhea" id="RHEA:13725"/>
        <dbReference type="ChEBI" id="CHEBI:15378"/>
        <dbReference type="ChEBI" id="CHEBI:57287"/>
        <dbReference type="ChEBI" id="CHEBI:57288"/>
        <dbReference type="ChEBI" id="CHEBI:57776"/>
        <dbReference type="ChEBI" id="CHEBI:58516"/>
        <dbReference type="EC" id="2.3.1.157"/>
    </reaction>
</comment>
<evidence type="ECO:0000313" key="8">
    <source>
        <dbReference type="EMBL" id="RFM25386.1"/>
    </source>
</evidence>
<evidence type="ECO:0000256" key="1">
    <source>
        <dbReference type="ARBA" id="ARBA00022679"/>
    </source>
</evidence>
<evidence type="ECO:0000259" key="7">
    <source>
        <dbReference type="Pfam" id="PF00483"/>
    </source>
</evidence>
<evidence type="ECO:0000256" key="3">
    <source>
        <dbReference type="ARBA" id="ARBA00023315"/>
    </source>
</evidence>
<dbReference type="PANTHER" id="PTHR43584">
    <property type="entry name" value="NUCLEOTIDYL TRANSFERASE"/>
    <property type="match status" value="1"/>
</dbReference>
<protein>
    <submittedName>
        <fullName evidence="8">UDP-N-acetylglucosamine pyrophosphorylase</fullName>
    </submittedName>
</protein>
<evidence type="ECO:0000313" key="9">
    <source>
        <dbReference type="Proteomes" id="UP000266389"/>
    </source>
</evidence>
<feature type="domain" description="Nucleotidyl transferase" evidence="7">
    <location>
        <begin position="6"/>
        <end position="219"/>
    </location>
</feature>
<dbReference type="PANTHER" id="PTHR43584:SF3">
    <property type="entry name" value="BIFUNCTIONAL PROTEIN GLMU"/>
    <property type="match status" value="1"/>
</dbReference>
<keyword evidence="3" id="KW-0012">Acyltransferase</keyword>
<reference evidence="8 9" key="1">
    <citation type="journal article" date="2011" name="ISME J.">
        <title>Community ecology of hot spring cyanobacterial mats: predominant populations and their functional potential.</title>
        <authorList>
            <person name="Klatt C.G."/>
            <person name="Wood J.M."/>
            <person name="Rusch D.B."/>
            <person name="Bateson M.M."/>
            <person name="Hamamura N."/>
            <person name="Heidelberg J.F."/>
            <person name="Grossman A.R."/>
            <person name="Bhaya D."/>
            <person name="Cohan F.M."/>
            <person name="Kuhl M."/>
            <person name="Bryant D.A."/>
            <person name="Ward D.M."/>
        </authorList>
    </citation>
    <scope>NUCLEOTIDE SEQUENCE [LARGE SCALE GENOMIC DNA]</scope>
    <source>
        <strain evidence="8">OS</strain>
    </source>
</reference>
<organism evidence="8 9">
    <name type="scientific">Candidatus Thermochlorobacter aerophilus</name>
    <dbReference type="NCBI Taxonomy" id="1868324"/>
    <lineage>
        <taxon>Bacteria</taxon>
        <taxon>Pseudomonadati</taxon>
        <taxon>Chlorobiota</taxon>
        <taxon>Chlorobiia</taxon>
        <taxon>Chlorobiales</taxon>
        <taxon>Candidatus Thermochlorobacteriaceae</taxon>
        <taxon>Candidatus Thermochlorobacter</taxon>
    </lineage>
</organism>
<keyword evidence="1" id="KW-0808">Transferase</keyword>
<comment type="caution">
    <text evidence="8">The sequence shown here is derived from an EMBL/GenBank/DDBJ whole genome shotgun (WGS) entry which is preliminary data.</text>
</comment>
<dbReference type="InterPro" id="IPR050065">
    <property type="entry name" value="GlmU-like"/>
</dbReference>
<dbReference type="AlphaFoldDB" id="A0A395M3R8"/>
<proteinExistence type="predicted"/>
<accession>A0A395M3R8</accession>
<evidence type="ECO:0000256" key="4">
    <source>
        <dbReference type="ARBA" id="ARBA00048247"/>
    </source>
</evidence>
<sequence>MHTLAVVIMAAGKGTRMKSDLAKVLHPLLSRPMIDYVLETAQSLQPKKTVLIVGHQAEAVKEKTRYARVEYAMQEVQLGTGHAVMQAEEALADFEGNVLVLSGDTPLVTTATLQKLIEHHEKEQAVATVLSAHLDNPTGYGRIIRSADGKRIIKMVEHKDASPEERLVSEINSGIYVFKKRELFSALRCIRNNNAQKEYYLPDVFNVFLEHGLPITALVTESSEEICGVNTPEQLQEAENILRRRLALHNQLAM</sequence>
<name>A0A395M3R8_9BACT</name>
<dbReference type="InterPro" id="IPR029044">
    <property type="entry name" value="Nucleotide-diphossugar_trans"/>
</dbReference>
<dbReference type="Gene3D" id="3.90.550.10">
    <property type="entry name" value="Spore Coat Polysaccharide Biosynthesis Protein SpsA, Chain A"/>
    <property type="match status" value="1"/>
</dbReference>
<gene>
    <name evidence="8" type="ORF">D0433_01420</name>
</gene>
<evidence type="ECO:0000256" key="5">
    <source>
        <dbReference type="ARBA" id="ARBA00048493"/>
    </source>
</evidence>
<dbReference type="InterPro" id="IPR005835">
    <property type="entry name" value="NTP_transferase_dom"/>
</dbReference>
<evidence type="ECO:0000256" key="6">
    <source>
        <dbReference type="ARBA" id="ARBA00049628"/>
    </source>
</evidence>
<keyword evidence="2" id="KW-0548">Nucleotidyltransferase</keyword>
<evidence type="ECO:0000256" key="2">
    <source>
        <dbReference type="ARBA" id="ARBA00022695"/>
    </source>
</evidence>
<dbReference type="GO" id="GO:0003977">
    <property type="term" value="F:UDP-N-acetylglucosamine diphosphorylase activity"/>
    <property type="evidence" value="ECO:0007669"/>
    <property type="project" value="UniProtKB-EC"/>
</dbReference>